<sequence>MVRQSSKKNMSVPTPSSPGKAKKARNSTPPPAAEIPEQAPEGPEQAPAREKKRQGKKEERKQYTVSEEQEDDVLE</sequence>
<proteinExistence type="predicted"/>
<feature type="compositionally biased region" description="Low complexity" evidence="1">
    <location>
        <begin position="34"/>
        <end position="46"/>
    </location>
</feature>
<comment type="caution">
    <text evidence="2">The sequence shown here is derived from an EMBL/GenBank/DDBJ whole genome shotgun (WGS) entry which is preliminary data.</text>
</comment>
<gene>
    <name evidence="2" type="ORF">SNE40_021755</name>
</gene>
<protein>
    <submittedName>
        <fullName evidence="2">Uncharacterized protein</fullName>
    </submittedName>
</protein>
<evidence type="ECO:0000313" key="2">
    <source>
        <dbReference type="EMBL" id="KAK6167816.1"/>
    </source>
</evidence>
<accession>A0AAN8GCX2</accession>
<feature type="region of interest" description="Disordered" evidence="1">
    <location>
        <begin position="1"/>
        <end position="75"/>
    </location>
</feature>
<evidence type="ECO:0000313" key="3">
    <source>
        <dbReference type="Proteomes" id="UP001347796"/>
    </source>
</evidence>
<dbReference type="Proteomes" id="UP001347796">
    <property type="component" value="Unassembled WGS sequence"/>
</dbReference>
<organism evidence="2 3">
    <name type="scientific">Patella caerulea</name>
    <name type="common">Rayed Mediterranean limpet</name>
    <dbReference type="NCBI Taxonomy" id="87958"/>
    <lineage>
        <taxon>Eukaryota</taxon>
        <taxon>Metazoa</taxon>
        <taxon>Spiralia</taxon>
        <taxon>Lophotrochozoa</taxon>
        <taxon>Mollusca</taxon>
        <taxon>Gastropoda</taxon>
        <taxon>Patellogastropoda</taxon>
        <taxon>Patelloidea</taxon>
        <taxon>Patellidae</taxon>
        <taxon>Patella</taxon>
    </lineage>
</organism>
<evidence type="ECO:0000256" key="1">
    <source>
        <dbReference type="SAM" id="MobiDB-lite"/>
    </source>
</evidence>
<dbReference type="AlphaFoldDB" id="A0AAN8GCX2"/>
<reference evidence="2 3" key="1">
    <citation type="submission" date="2024-01" db="EMBL/GenBank/DDBJ databases">
        <title>The genome of the rayed Mediterranean limpet Patella caerulea (Linnaeus, 1758).</title>
        <authorList>
            <person name="Anh-Thu Weber A."/>
            <person name="Halstead-Nussloch G."/>
        </authorList>
    </citation>
    <scope>NUCLEOTIDE SEQUENCE [LARGE SCALE GENOMIC DNA]</scope>
    <source>
        <strain evidence="2">AATW-2023a</strain>
        <tissue evidence="2">Whole specimen</tissue>
    </source>
</reference>
<keyword evidence="3" id="KW-1185">Reference proteome</keyword>
<dbReference type="EMBL" id="JAZGQO010000018">
    <property type="protein sequence ID" value="KAK6167816.1"/>
    <property type="molecule type" value="Genomic_DNA"/>
</dbReference>
<name>A0AAN8GCX2_PATCE</name>